<feature type="domain" description="O-antigen ligase-related" evidence="6">
    <location>
        <begin position="189"/>
        <end position="327"/>
    </location>
</feature>
<name>A0A4Q1D9J3_9BACT</name>
<evidence type="ECO:0000256" key="4">
    <source>
        <dbReference type="ARBA" id="ARBA00023136"/>
    </source>
</evidence>
<feature type="transmembrane region" description="Helical" evidence="5">
    <location>
        <begin position="186"/>
        <end position="214"/>
    </location>
</feature>
<gene>
    <name evidence="7" type="ORF">ESB13_04375</name>
</gene>
<keyword evidence="2 5" id="KW-0812">Transmembrane</keyword>
<evidence type="ECO:0000313" key="8">
    <source>
        <dbReference type="Proteomes" id="UP000290545"/>
    </source>
</evidence>
<comment type="caution">
    <text evidence="7">The sequence shown here is derived from an EMBL/GenBank/DDBJ whole genome shotgun (WGS) entry which is preliminary data.</text>
</comment>
<dbReference type="SUPFAM" id="SSF48452">
    <property type="entry name" value="TPR-like"/>
    <property type="match status" value="1"/>
</dbReference>
<dbReference type="PANTHER" id="PTHR37422">
    <property type="entry name" value="TEICHURONIC ACID BIOSYNTHESIS PROTEIN TUAE"/>
    <property type="match status" value="1"/>
</dbReference>
<feature type="transmembrane region" description="Helical" evidence="5">
    <location>
        <begin position="118"/>
        <end position="142"/>
    </location>
</feature>
<dbReference type="InterPro" id="IPR051533">
    <property type="entry name" value="WaaL-like"/>
</dbReference>
<protein>
    <submittedName>
        <fullName evidence="7">O-antigen ligase domain-containing protein</fullName>
    </submittedName>
</protein>
<proteinExistence type="predicted"/>
<feature type="transmembrane region" description="Helical" evidence="5">
    <location>
        <begin position="7"/>
        <end position="26"/>
    </location>
</feature>
<keyword evidence="4 5" id="KW-0472">Membrane</keyword>
<dbReference type="AlphaFoldDB" id="A0A4Q1D9J3"/>
<feature type="transmembrane region" description="Helical" evidence="5">
    <location>
        <begin position="87"/>
        <end position="106"/>
    </location>
</feature>
<dbReference type="GO" id="GO:0016020">
    <property type="term" value="C:membrane"/>
    <property type="evidence" value="ECO:0007669"/>
    <property type="project" value="UniProtKB-SubCell"/>
</dbReference>
<feature type="transmembrane region" description="Helical" evidence="5">
    <location>
        <begin position="359"/>
        <end position="378"/>
    </location>
</feature>
<evidence type="ECO:0000256" key="2">
    <source>
        <dbReference type="ARBA" id="ARBA00022692"/>
    </source>
</evidence>
<evidence type="ECO:0000256" key="5">
    <source>
        <dbReference type="SAM" id="Phobius"/>
    </source>
</evidence>
<keyword evidence="3 5" id="KW-1133">Transmembrane helix</keyword>
<accession>A0A4Q1D9J3</accession>
<evidence type="ECO:0000256" key="3">
    <source>
        <dbReference type="ARBA" id="ARBA00022989"/>
    </source>
</evidence>
<keyword evidence="7" id="KW-0436">Ligase</keyword>
<keyword evidence="8" id="KW-1185">Reference proteome</keyword>
<dbReference type="Pfam" id="PF04932">
    <property type="entry name" value="Wzy_C"/>
    <property type="match status" value="1"/>
</dbReference>
<dbReference type="Gene3D" id="1.25.40.10">
    <property type="entry name" value="Tetratricopeptide repeat domain"/>
    <property type="match status" value="1"/>
</dbReference>
<dbReference type="PANTHER" id="PTHR37422:SF13">
    <property type="entry name" value="LIPOPOLYSACCHARIDE BIOSYNTHESIS PROTEIN PA4999-RELATED"/>
    <property type="match status" value="1"/>
</dbReference>
<reference evidence="7 8" key="1">
    <citation type="submission" date="2019-01" db="EMBL/GenBank/DDBJ databases">
        <title>Filimonas sp. strain TTM-71.</title>
        <authorList>
            <person name="Chen W.-M."/>
        </authorList>
    </citation>
    <scope>NUCLEOTIDE SEQUENCE [LARGE SCALE GENOMIC DNA]</scope>
    <source>
        <strain evidence="7 8">TTM-71</strain>
    </source>
</reference>
<feature type="transmembrane region" description="Helical" evidence="5">
    <location>
        <begin position="32"/>
        <end position="53"/>
    </location>
</feature>
<dbReference type="GO" id="GO:0016874">
    <property type="term" value="F:ligase activity"/>
    <property type="evidence" value="ECO:0007669"/>
    <property type="project" value="UniProtKB-KW"/>
</dbReference>
<feature type="transmembrane region" description="Helical" evidence="5">
    <location>
        <begin position="399"/>
        <end position="420"/>
    </location>
</feature>
<feature type="transmembrane region" description="Helical" evidence="5">
    <location>
        <begin position="234"/>
        <end position="254"/>
    </location>
</feature>
<evidence type="ECO:0000256" key="1">
    <source>
        <dbReference type="ARBA" id="ARBA00004141"/>
    </source>
</evidence>
<evidence type="ECO:0000313" key="7">
    <source>
        <dbReference type="EMBL" id="RXK86052.1"/>
    </source>
</evidence>
<dbReference type="InterPro" id="IPR011990">
    <property type="entry name" value="TPR-like_helical_dom_sf"/>
</dbReference>
<dbReference type="OrthoDB" id="1454576at2"/>
<feature type="transmembrane region" description="Helical" evidence="5">
    <location>
        <begin position="321"/>
        <end position="339"/>
    </location>
</feature>
<organism evidence="7 8">
    <name type="scientific">Filimonas effusa</name>
    <dbReference type="NCBI Taxonomy" id="2508721"/>
    <lineage>
        <taxon>Bacteria</taxon>
        <taxon>Pseudomonadati</taxon>
        <taxon>Bacteroidota</taxon>
        <taxon>Chitinophagia</taxon>
        <taxon>Chitinophagales</taxon>
        <taxon>Chitinophagaceae</taxon>
        <taxon>Filimonas</taxon>
    </lineage>
</organism>
<dbReference type="Proteomes" id="UP000290545">
    <property type="component" value="Unassembled WGS sequence"/>
</dbReference>
<evidence type="ECO:0000259" key="6">
    <source>
        <dbReference type="Pfam" id="PF04932"/>
    </source>
</evidence>
<feature type="transmembrane region" description="Helical" evidence="5">
    <location>
        <begin position="65"/>
        <end position="81"/>
    </location>
</feature>
<sequence length="575" mass="64818">MNNRKSIHLLILGALCVTLINTRMFVQPTLVAFFFFSIITCVTAITVGAGLLLKKHTSFSYPVHLALLHAMGVYIALHGLITHSWNIISNYWLAAILYYTCVHIIYEKRNTGQEANSILIKGIVWIGFAEGLIVLMQAIRIIPSWSSALIATGTWSNPNVTAIYLAISLHFFFYAISLASKKRALVVMTVVVMIALLLLRCRTAFLVALSAIGMHYWPALQHWRSSVKSVLTKVAVSLLVLAAFVFMIAVFVNMKDGSASGRMLIYKNSLAMVLNQPWKGSGFGLFEKAYNLYVVEHGFRSGGYINIAYNDFIEIWAEGGLVALILWSAFLITYSLWAFRRKYSLFPVMALVIIQSVNFAFQAAPVFALLLMSMACPLPVNARHKQVSKTSVPGETQFLFPKNIVILGMLLALMIGISQIKVTKALHQLNEITASKGTTYISKLKQLETTLNDQTCFHEKFGDAWLAKGNPQKANEEYRKALETSARPPVLVKYGYSFQVQNNYDSSLYYYRIAQKIEPFKFITRLIILRMYEQKRDTLNIKAEAEDILNMPVKIESDRVDHIKQYAQNILSKIK</sequence>
<feature type="transmembrane region" description="Helical" evidence="5">
    <location>
        <begin position="162"/>
        <end position="179"/>
    </location>
</feature>
<dbReference type="InterPro" id="IPR007016">
    <property type="entry name" value="O-antigen_ligase-rel_domated"/>
</dbReference>
<comment type="subcellular location">
    <subcellularLocation>
        <location evidence="1">Membrane</location>
        <topology evidence="1">Multi-pass membrane protein</topology>
    </subcellularLocation>
</comment>
<dbReference type="RefSeq" id="WP_129001803.1">
    <property type="nucleotide sequence ID" value="NZ_SDHZ01000001.1"/>
</dbReference>
<dbReference type="EMBL" id="SDHZ01000001">
    <property type="protein sequence ID" value="RXK86052.1"/>
    <property type="molecule type" value="Genomic_DNA"/>
</dbReference>